<gene>
    <name evidence="7" type="ORF">EDB95_4932</name>
</gene>
<name>A0A4V3GKV2_9BACT</name>
<evidence type="ECO:0000259" key="6">
    <source>
        <dbReference type="Pfam" id="PF08281"/>
    </source>
</evidence>
<dbReference type="NCBIfam" id="TIGR02937">
    <property type="entry name" value="sigma70-ECF"/>
    <property type="match status" value="1"/>
</dbReference>
<evidence type="ECO:0000256" key="1">
    <source>
        <dbReference type="ARBA" id="ARBA00010641"/>
    </source>
</evidence>
<keyword evidence="4" id="KW-0804">Transcription</keyword>
<keyword evidence="2" id="KW-0805">Transcription regulation</keyword>
<feature type="domain" description="RNA polymerase sigma factor 70 region 4 type 2" evidence="6">
    <location>
        <begin position="143"/>
        <end position="193"/>
    </location>
</feature>
<dbReference type="Gene3D" id="1.10.1740.10">
    <property type="match status" value="1"/>
</dbReference>
<protein>
    <submittedName>
        <fullName evidence="7">RNA polymerase sigma factor (Sigma-70 family)</fullName>
    </submittedName>
</protein>
<dbReference type="Proteomes" id="UP000294498">
    <property type="component" value="Unassembled WGS sequence"/>
</dbReference>
<dbReference type="PANTHER" id="PTHR43133:SF46">
    <property type="entry name" value="RNA POLYMERASE SIGMA-70 FACTOR ECF SUBFAMILY"/>
    <property type="match status" value="1"/>
</dbReference>
<evidence type="ECO:0000313" key="8">
    <source>
        <dbReference type="Proteomes" id="UP000294498"/>
    </source>
</evidence>
<feature type="domain" description="RNA polymerase sigma-70 region 2" evidence="5">
    <location>
        <begin position="54"/>
        <end position="117"/>
    </location>
</feature>
<comment type="similarity">
    <text evidence="1">Belongs to the sigma-70 factor family. ECF subfamily.</text>
</comment>
<sequence>MRLHENAPGQSHQYSQNQAYKPIMATLAKHRKAKPFEENNRLTYDTFKELFYSLSPRMIIYANDFVEDDLLSEDIVSEAFMQIWQRRENLTFENENQFKDYLYKTVKSRAIDHLRLANKEKKLQEHLEYLEHDGAITYNESLVAIEKAIKALSKENRSVIELLLEGYDPKAIASQLNITEAIVRKRKQRGIASLRKNLNQQALAIPMLVLLGCSEGLSFTNHIH</sequence>
<dbReference type="OrthoDB" id="656273at2"/>
<dbReference type="InterPro" id="IPR036388">
    <property type="entry name" value="WH-like_DNA-bd_sf"/>
</dbReference>
<reference evidence="7 8" key="1">
    <citation type="submission" date="2019-03" db="EMBL/GenBank/DDBJ databases">
        <title>Genomic Encyclopedia of Type Strains, Phase IV (KMG-IV): sequencing the most valuable type-strain genomes for metagenomic binning, comparative biology and taxonomic classification.</title>
        <authorList>
            <person name="Goeker M."/>
        </authorList>
    </citation>
    <scope>NUCLEOTIDE SEQUENCE [LARGE SCALE GENOMIC DNA]</scope>
    <source>
        <strain evidence="7 8">DSM 100059</strain>
    </source>
</reference>
<evidence type="ECO:0000259" key="5">
    <source>
        <dbReference type="Pfam" id="PF04542"/>
    </source>
</evidence>
<evidence type="ECO:0000256" key="2">
    <source>
        <dbReference type="ARBA" id="ARBA00023015"/>
    </source>
</evidence>
<dbReference type="InterPro" id="IPR013249">
    <property type="entry name" value="RNA_pol_sigma70_r4_t2"/>
</dbReference>
<accession>A0A4V3GKV2</accession>
<dbReference type="AlphaFoldDB" id="A0A4V3GKV2"/>
<comment type="caution">
    <text evidence="7">The sequence shown here is derived from an EMBL/GenBank/DDBJ whole genome shotgun (WGS) entry which is preliminary data.</text>
</comment>
<dbReference type="Pfam" id="PF08281">
    <property type="entry name" value="Sigma70_r4_2"/>
    <property type="match status" value="1"/>
</dbReference>
<dbReference type="InterPro" id="IPR013325">
    <property type="entry name" value="RNA_pol_sigma_r2"/>
</dbReference>
<dbReference type="PANTHER" id="PTHR43133">
    <property type="entry name" value="RNA POLYMERASE ECF-TYPE SIGMA FACTO"/>
    <property type="match status" value="1"/>
</dbReference>
<evidence type="ECO:0000313" key="7">
    <source>
        <dbReference type="EMBL" id="TDW97092.1"/>
    </source>
</evidence>
<dbReference type="EMBL" id="SODV01000002">
    <property type="protein sequence ID" value="TDW97092.1"/>
    <property type="molecule type" value="Genomic_DNA"/>
</dbReference>
<dbReference type="InterPro" id="IPR007627">
    <property type="entry name" value="RNA_pol_sigma70_r2"/>
</dbReference>
<dbReference type="InterPro" id="IPR014284">
    <property type="entry name" value="RNA_pol_sigma-70_dom"/>
</dbReference>
<dbReference type="InterPro" id="IPR039425">
    <property type="entry name" value="RNA_pol_sigma-70-like"/>
</dbReference>
<dbReference type="GO" id="GO:0006352">
    <property type="term" value="P:DNA-templated transcription initiation"/>
    <property type="evidence" value="ECO:0007669"/>
    <property type="project" value="InterPro"/>
</dbReference>
<dbReference type="RefSeq" id="WP_133998700.1">
    <property type="nucleotide sequence ID" value="NZ_SODV01000002.1"/>
</dbReference>
<keyword evidence="3" id="KW-0731">Sigma factor</keyword>
<keyword evidence="8" id="KW-1185">Reference proteome</keyword>
<dbReference type="GO" id="GO:0003677">
    <property type="term" value="F:DNA binding"/>
    <property type="evidence" value="ECO:0007669"/>
    <property type="project" value="InterPro"/>
</dbReference>
<proteinExistence type="inferred from homology"/>
<dbReference type="SUPFAM" id="SSF88946">
    <property type="entry name" value="Sigma2 domain of RNA polymerase sigma factors"/>
    <property type="match status" value="1"/>
</dbReference>
<dbReference type="GO" id="GO:0016987">
    <property type="term" value="F:sigma factor activity"/>
    <property type="evidence" value="ECO:0007669"/>
    <property type="project" value="UniProtKB-KW"/>
</dbReference>
<dbReference type="InterPro" id="IPR013324">
    <property type="entry name" value="RNA_pol_sigma_r3/r4-like"/>
</dbReference>
<dbReference type="Pfam" id="PF04542">
    <property type="entry name" value="Sigma70_r2"/>
    <property type="match status" value="1"/>
</dbReference>
<evidence type="ECO:0000256" key="3">
    <source>
        <dbReference type="ARBA" id="ARBA00023082"/>
    </source>
</evidence>
<evidence type="ECO:0000256" key="4">
    <source>
        <dbReference type="ARBA" id="ARBA00023163"/>
    </source>
</evidence>
<dbReference type="SUPFAM" id="SSF88659">
    <property type="entry name" value="Sigma3 and sigma4 domains of RNA polymerase sigma factors"/>
    <property type="match status" value="1"/>
</dbReference>
<dbReference type="Gene3D" id="1.10.10.10">
    <property type="entry name" value="Winged helix-like DNA-binding domain superfamily/Winged helix DNA-binding domain"/>
    <property type="match status" value="1"/>
</dbReference>
<organism evidence="7 8">
    <name type="scientific">Dinghuibacter silviterrae</name>
    <dbReference type="NCBI Taxonomy" id="1539049"/>
    <lineage>
        <taxon>Bacteria</taxon>
        <taxon>Pseudomonadati</taxon>
        <taxon>Bacteroidota</taxon>
        <taxon>Chitinophagia</taxon>
        <taxon>Chitinophagales</taxon>
        <taxon>Chitinophagaceae</taxon>
        <taxon>Dinghuibacter</taxon>
    </lineage>
</organism>